<dbReference type="Proteomes" id="UP000053555">
    <property type="component" value="Unassembled WGS sequence"/>
</dbReference>
<proteinExistence type="predicted"/>
<reference evidence="10" key="1">
    <citation type="submission" date="2014-07" db="EMBL/GenBank/DDBJ databases">
        <title>Identification of a novel salt tolerance gene in wild soybean by whole-genome sequencing.</title>
        <authorList>
            <person name="Lam H.-M."/>
            <person name="Qi X."/>
            <person name="Li M.-W."/>
            <person name="Liu X."/>
            <person name="Xie M."/>
            <person name="Ni M."/>
            <person name="Xu X."/>
        </authorList>
    </citation>
    <scope>NUCLEOTIDE SEQUENCE [LARGE SCALE GENOMIC DNA]</scope>
    <source>
        <tissue evidence="10">Root</tissue>
    </source>
</reference>
<dbReference type="Gene3D" id="1.10.510.10">
    <property type="entry name" value="Transferase(Phosphotransferase) domain 1"/>
    <property type="match status" value="1"/>
</dbReference>
<sequence length="172" mass="19274">MRSMWILILASSGIPKWNSECAFDASIKKLQCPCRNFLGGQQFQLTECAKGIWSNLLSSAPDAIFAVIIAIGVARGIAYLHHGCEMQILHFDIKPHNILLDETFTPKLKPSDCPSMNKVVEMLEGDIESLEIPPKPSLYPHETMENDQSIYSSQTMSTDFISYSSYSKELKL</sequence>
<keyword evidence="10" id="KW-0808">Transferase</keyword>
<evidence type="ECO:0000256" key="6">
    <source>
        <dbReference type="ARBA" id="ARBA00023136"/>
    </source>
</evidence>
<evidence type="ECO:0000259" key="9">
    <source>
        <dbReference type="PROSITE" id="PS50011"/>
    </source>
</evidence>
<keyword evidence="4 8" id="KW-0732">Signal</keyword>
<dbReference type="EMBL" id="KN668752">
    <property type="protein sequence ID" value="KHN05170.1"/>
    <property type="molecule type" value="Genomic_DNA"/>
</dbReference>
<dbReference type="GO" id="GO:0005524">
    <property type="term" value="F:ATP binding"/>
    <property type="evidence" value="ECO:0007669"/>
    <property type="project" value="InterPro"/>
</dbReference>
<dbReference type="GO" id="GO:0004714">
    <property type="term" value="F:transmembrane receptor protein tyrosine kinase activity"/>
    <property type="evidence" value="ECO:0007669"/>
    <property type="project" value="UniProtKB-EC"/>
</dbReference>
<organism evidence="10">
    <name type="scientific">Glycine soja</name>
    <name type="common">Wild soybean</name>
    <dbReference type="NCBI Taxonomy" id="3848"/>
    <lineage>
        <taxon>Eukaryota</taxon>
        <taxon>Viridiplantae</taxon>
        <taxon>Streptophyta</taxon>
        <taxon>Embryophyta</taxon>
        <taxon>Tracheophyta</taxon>
        <taxon>Spermatophyta</taxon>
        <taxon>Magnoliopsida</taxon>
        <taxon>eudicotyledons</taxon>
        <taxon>Gunneridae</taxon>
        <taxon>Pentapetalae</taxon>
        <taxon>rosids</taxon>
        <taxon>fabids</taxon>
        <taxon>Fabales</taxon>
        <taxon>Fabaceae</taxon>
        <taxon>Papilionoideae</taxon>
        <taxon>50 kb inversion clade</taxon>
        <taxon>NPAAA clade</taxon>
        <taxon>indigoferoid/millettioid clade</taxon>
        <taxon>Phaseoleae</taxon>
        <taxon>Glycine</taxon>
        <taxon>Glycine subgen. Soja</taxon>
    </lineage>
</organism>
<dbReference type="GO" id="GO:0004674">
    <property type="term" value="F:protein serine/threonine kinase activity"/>
    <property type="evidence" value="ECO:0007669"/>
    <property type="project" value="UniProtKB-KW"/>
</dbReference>
<accession>A0A0B2P757</accession>
<dbReference type="SUPFAM" id="SSF56112">
    <property type="entry name" value="Protein kinase-like (PK-like)"/>
    <property type="match status" value="1"/>
</dbReference>
<dbReference type="PROSITE" id="PS00108">
    <property type="entry name" value="PROTEIN_KINASE_ST"/>
    <property type="match status" value="1"/>
</dbReference>
<feature type="chain" id="PRO_5002092779" evidence="8">
    <location>
        <begin position="20"/>
        <end position="172"/>
    </location>
</feature>
<keyword evidence="10" id="KW-0418">Kinase</keyword>
<protein>
    <submittedName>
        <fullName evidence="10">Putative receptor-like protein kinase</fullName>
        <ecNumber evidence="10">2.7.10.1</ecNumber>
    </submittedName>
</protein>
<evidence type="ECO:0000256" key="1">
    <source>
        <dbReference type="ARBA" id="ARBA00004479"/>
    </source>
</evidence>
<dbReference type="PANTHER" id="PTHR27009">
    <property type="entry name" value="RUST RESISTANCE KINASE LR10-RELATED"/>
    <property type="match status" value="1"/>
</dbReference>
<dbReference type="InterPro" id="IPR000719">
    <property type="entry name" value="Prot_kinase_dom"/>
</dbReference>
<keyword evidence="5" id="KW-1133">Transmembrane helix</keyword>
<keyword evidence="2" id="KW-0723">Serine/threonine-protein kinase</keyword>
<feature type="signal peptide" evidence="8">
    <location>
        <begin position="1"/>
        <end position="19"/>
    </location>
</feature>
<evidence type="ECO:0000256" key="2">
    <source>
        <dbReference type="ARBA" id="ARBA00022527"/>
    </source>
</evidence>
<keyword evidence="3" id="KW-0812">Transmembrane</keyword>
<evidence type="ECO:0000256" key="3">
    <source>
        <dbReference type="ARBA" id="ARBA00022692"/>
    </source>
</evidence>
<evidence type="ECO:0000256" key="7">
    <source>
        <dbReference type="ARBA" id="ARBA00023180"/>
    </source>
</evidence>
<dbReference type="InterPro" id="IPR008271">
    <property type="entry name" value="Ser/Thr_kinase_AS"/>
</dbReference>
<keyword evidence="7" id="KW-0325">Glycoprotein</keyword>
<dbReference type="AlphaFoldDB" id="A0A0B2P757"/>
<dbReference type="PROSITE" id="PS50011">
    <property type="entry name" value="PROTEIN_KINASE_DOM"/>
    <property type="match status" value="1"/>
</dbReference>
<dbReference type="EC" id="2.7.10.1" evidence="10"/>
<name>A0A0B2P757_GLYSO</name>
<keyword evidence="6" id="KW-0472">Membrane</keyword>
<keyword evidence="10" id="KW-0675">Receptor</keyword>
<dbReference type="InterPro" id="IPR011009">
    <property type="entry name" value="Kinase-like_dom_sf"/>
</dbReference>
<comment type="subcellular location">
    <subcellularLocation>
        <location evidence="1">Membrane</location>
        <topology evidence="1">Single-pass type I membrane protein</topology>
    </subcellularLocation>
</comment>
<evidence type="ECO:0000256" key="5">
    <source>
        <dbReference type="ARBA" id="ARBA00022989"/>
    </source>
</evidence>
<evidence type="ECO:0000313" key="10">
    <source>
        <dbReference type="EMBL" id="KHN05170.1"/>
    </source>
</evidence>
<evidence type="ECO:0000256" key="8">
    <source>
        <dbReference type="SAM" id="SignalP"/>
    </source>
</evidence>
<dbReference type="GO" id="GO:0016020">
    <property type="term" value="C:membrane"/>
    <property type="evidence" value="ECO:0007669"/>
    <property type="project" value="UniProtKB-SubCell"/>
</dbReference>
<dbReference type="InterPro" id="IPR045874">
    <property type="entry name" value="LRK10/LRL21-25-like"/>
</dbReference>
<gene>
    <name evidence="10" type="ORF">glysoja_028068</name>
</gene>
<evidence type="ECO:0000256" key="4">
    <source>
        <dbReference type="ARBA" id="ARBA00022729"/>
    </source>
</evidence>
<feature type="domain" description="Protein kinase" evidence="9">
    <location>
        <begin position="1"/>
        <end position="172"/>
    </location>
</feature>